<name>A0ABV6DBM6_9HYPH</name>
<sequence>MRVREMISTHPDVQGSTADKLLKSIEKCDSCAQTCTACAEACLAESTVDQLRQCIRLNLDCADICMATGAMASRRTGSNVEVLRAAIQACSEAFADAVKSAKAMPRSTSTAGFARRVMHALR</sequence>
<gene>
    <name evidence="1" type="ORF">ACFFJ2_16850</name>
</gene>
<dbReference type="PANTHER" id="PTHR37310:SF1">
    <property type="entry name" value="CYTOPLASMIC PROTEIN"/>
    <property type="match status" value="1"/>
</dbReference>
<dbReference type="EMBL" id="JBHLXD010000037">
    <property type="protein sequence ID" value="MFC0210069.1"/>
    <property type="molecule type" value="Genomic_DNA"/>
</dbReference>
<proteinExistence type="predicted"/>
<organism evidence="1 2">
    <name type="scientific">Chelativorans intermedius</name>
    <dbReference type="NCBI Taxonomy" id="515947"/>
    <lineage>
        <taxon>Bacteria</taxon>
        <taxon>Pseudomonadati</taxon>
        <taxon>Pseudomonadota</taxon>
        <taxon>Alphaproteobacteria</taxon>
        <taxon>Hyphomicrobiales</taxon>
        <taxon>Phyllobacteriaceae</taxon>
        <taxon>Chelativorans</taxon>
    </lineage>
</organism>
<dbReference type="Proteomes" id="UP001589755">
    <property type="component" value="Unassembled WGS sequence"/>
</dbReference>
<dbReference type="PANTHER" id="PTHR37310">
    <property type="entry name" value="CYTOPLASMIC PROTEIN-RELATED"/>
    <property type="match status" value="1"/>
</dbReference>
<dbReference type="Pfam" id="PF03860">
    <property type="entry name" value="Csp"/>
    <property type="match status" value="1"/>
</dbReference>
<keyword evidence="2" id="KW-1185">Reference proteome</keyword>
<accession>A0ABV6DBM6</accession>
<protein>
    <submittedName>
        <fullName evidence="1">Four-helix bundle copper-binding protein</fullName>
    </submittedName>
</protein>
<comment type="caution">
    <text evidence="1">The sequence shown here is derived from an EMBL/GenBank/DDBJ whole genome shotgun (WGS) entry which is preliminary data.</text>
</comment>
<dbReference type="RefSeq" id="WP_315903354.1">
    <property type="nucleotide sequence ID" value="NZ_JAODNW010000050.1"/>
</dbReference>
<evidence type="ECO:0000313" key="1">
    <source>
        <dbReference type="EMBL" id="MFC0210069.1"/>
    </source>
</evidence>
<evidence type="ECO:0000313" key="2">
    <source>
        <dbReference type="Proteomes" id="UP001589755"/>
    </source>
</evidence>
<reference evidence="1 2" key="1">
    <citation type="submission" date="2024-09" db="EMBL/GenBank/DDBJ databases">
        <authorList>
            <person name="Sun Q."/>
            <person name="Mori K."/>
        </authorList>
    </citation>
    <scope>NUCLEOTIDE SEQUENCE [LARGE SCALE GENOMIC DNA]</scope>
    <source>
        <strain evidence="1 2">CCM 8543</strain>
    </source>
</reference>
<dbReference type="InterPro" id="IPR005560">
    <property type="entry name" value="Csp_YhjQ"/>
</dbReference>
<dbReference type="Gene3D" id="1.20.1270.360">
    <property type="match status" value="1"/>
</dbReference>